<proteinExistence type="predicted"/>
<name>A0A0F9F8D9_9ZZZZ</name>
<accession>A0A0F9F8D9</accession>
<evidence type="ECO:0000313" key="1">
    <source>
        <dbReference type="EMBL" id="KKL47352.1"/>
    </source>
</evidence>
<gene>
    <name evidence="1" type="ORF">LCGC14_2336440</name>
</gene>
<sequence length="70" mass="8177">MIWSTKEQSEFTWDVATLYSTAVYYLNNRVLEDNEKDRLNDLTDGLEKSLRNYDLSVAQGRNNEEGVKND</sequence>
<comment type="caution">
    <text evidence="1">The sequence shown here is derived from an EMBL/GenBank/DDBJ whole genome shotgun (WGS) entry which is preliminary data.</text>
</comment>
<dbReference type="EMBL" id="LAZR01033698">
    <property type="protein sequence ID" value="KKL47352.1"/>
    <property type="molecule type" value="Genomic_DNA"/>
</dbReference>
<dbReference type="AlphaFoldDB" id="A0A0F9F8D9"/>
<protein>
    <submittedName>
        <fullName evidence="1">Uncharacterized protein</fullName>
    </submittedName>
</protein>
<reference evidence="1" key="1">
    <citation type="journal article" date="2015" name="Nature">
        <title>Complex archaea that bridge the gap between prokaryotes and eukaryotes.</title>
        <authorList>
            <person name="Spang A."/>
            <person name="Saw J.H."/>
            <person name="Jorgensen S.L."/>
            <person name="Zaremba-Niedzwiedzka K."/>
            <person name="Martijn J."/>
            <person name="Lind A.E."/>
            <person name="van Eijk R."/>
            <person name="Schleper C."/>
            <person name="Guy L."/>
            <person name="Ettema T.J."/>
        </authorList>
    </citation>
    <scope>NUCLEOTIDE SEQUENCE</scope>
</reference>
<organism evidence="1">
    <name type="scientific">marine sediment metagenome</name>
    <dbReference type="NCBI Taxonomy" id="412755"/>
    <lineage>
        <taxon>unclassified sequences</taxon>
        <taxon>metagenomes</taxon>
        <taxon>ecological metagenomes</taxon>
    </lineage>
</organism>